<evidence type="ECO:0000313" key="2">
    <source>
        <dbReference type="EMBL" id="CEL55760.1"/>
    </source>
</evidence>
<dbReference type="SUPFAM" id="SSF52540">
    <property type="entry name" value="P-loop containing nucleoside triphosphate hydrolases"/>
    <property type="match status" value="1"/>
</dbReference>
<dbReference type="InterPro" id="IPR027417">
    <property type="entry name" value="P-loop_NTPase"/>
</dbReference>
<dbReference type="EMBL" id="LN679101">
    <property type="protein sequence ID" value="CEL55760.1"/>
    <property type="molecule type" value="Genomic_DNA"/>
</dbReference>
<gene>
    <name evidence="2" type="ORF">RSOLAG1IB_01772</name>
</gene>
<protein>
    <submittedName>
        <fullName evidence="2">Uncharacterized protein</fullName>
    </submittedName>
</protein>
<organism evidence="2 3">
    <name type="scientific">Thanatephorus cucumeris (strain AG1-IB / isolate 7/3/14)</name>
    <name type="common">Lettuce bottom rot fungus</name>
    <name type="synonym">Rhizoctonia solani</name>
    <dbReference type="NCBI Taxonomy" id="1108050"/>
    <lineage>
        <taxon>Eukaryota</taxon>
        <taxon>Fungi</taxon>
        <taxon>Dikarya</taxon>
        <taxon>Basidiomycota</taxon>
        <taxon>Agaricomycotina</taxon>
        <taxon>Agaricomycetes</taxon>
        <taxon>Cantharellales</taxon>
        <taxon>Ceratobasidiaceae</taxon>
        <taxon>Rhizoctonia</taxon>
        <taxon>Rhizoctonia solani AG-1</taxon>
    </lineage>
</organism>
<dbReference type="Gene3D" id="3.40.50.300">
    <property type="entry name" value="P-loop containing nucleotide triphosphate hydrolases"/>
    <property type="match status" value="1"/>
</dbReference>
<accession>A0A0B7FDS7</accession>
<dbReference type="Proteomes" id="UP000059188">
    <property type="component" value="Unassembled WGS sequence"/>
</dbReference>
<proteinExistence type="predicted"/>
<feature type="compositionally biased region" description="Basic and acidic residues" evidence="1">
    <location>
        <begin position="51"/>
        <end position="65"/>
    </location>
</feature>
<feature type="region of interest" description="Disordered" evidence="1">
    <location>
        <begin position="192"/>
        <end position="217"/>
    </location>
</feature>
<sequence length="462" mass="50548">MSKFSSRDSTRDKALKEAAKALSVAAKSLALASEALSCLYDTDEENTPTSEADRGSVEEGVHKSSHELPISIMDYEDSDDEYMALARKAISAAAITMGKAPEAPYSIEVENMWSETQNNIGTFKVPTGKDDTESETGQMDIERLSRNIKPSPGPAHVNMTTLGSQPFVTSASPGSLTKPDAELSTAPPKSWAHLLKPKPVYPGESEASGHTSQHYTLPTDHELSDDLSLHAEVLFPNLKRRWATPTGLQDKLLNPLRTGLDVLLLHSNLKSHITAILAHCIQSLKNDRYTSRSTGVISVLIIVPQQTTGRLFLQHANELLSDFGLPHKAILLPGGGSDVTIEAERMSTERIDILISSPRVFINHVNSNSNLPSHLSKIQFVVYAGAHELTKTDIFLGFQFNMVKKRMPTRAKSPRQIIIISSHMNDQIQVFASRGLHPGYATINGTESDDNLQPGSWDALLK</sequence>
<dbReference type="AlphaFoldDB" id="A0A0B7FDS7"/>
<evidence type="ECO:0000256" key="1">
    <source>
        <dbReference type="SAM" id="MobiDB-lite"/>
    </source>
</evidence>
<feature type="region of interest" description="Disordered" evidence="1">
    <location>
        <begin position="42"/>
        <end position="65"/>
    </location>
</feature>
<reference evidence="2 3" key="1">
    <citation type="submission" date="2014-11" db="EMBL/GenBank/DDBJ databases">
        <authorList>
            <person name="Wibberg Daniel"/>
        </authorList>
    </citation>
    <scope>NUCLEOTIDE SEQUENCE [LARGE SCALE GENOMIC DNA]</scope>
    <source>
        <strain evidence="2">Rhizoctonia solani AG1-IB 7/3/14</strain>
    </source>
</reference>
<name>A0A0B7FDS7_THACB</name>
<dbReference type="OrthoDB" id="3218844at2759"/>
<keyword evidence="3" id="KW-1185">Reference proteome</keyword>
<evidence type="ECO:0000313" key="3">
    <source>
        <dbReference type="Proteomes" id="UP000059188"/>
    </source>
</evidence>